<proteinExistence type="predicted"/>
<feature type="compositionally biased region" description="Basic and acidic residues" evidence="1">
    <location>
        <begin position="189"/>
        <end position="203"/>
    </location>
</feature>
<gene>
    <name evidence="2" type="ordered locus">Cyan7822_0129</name>
</gene>
<evidence type="ECO:0000313" key="2">
    <source>
        <dbReference type="EMBL" id="ADN12180.1"/>
    </source>
</evidence>
<dbReference type="RefSeq" id="WP_013320290.1">
    <property type="nucleotide sequence ID" value="NC_014501.1"/>
</dbReference>
<dbReference type="OrthoDB" id="425808at2"/>
<reference evidence="3" key="1">
    <citation type="journal article" date="2011" name="MBio">
        <title>Novel metabolic attributes of the genus Cyanothece, comprising a group of unicellular nitrogen-fixing Cyanobacteria.</title>
        <authorList>
            <person name="Bandyopadhyay A."/>
            <person name="Elvitigala T."/>
            <person name="Welsh E."/>
            <person name="Stockel J."/>
            <person name="Liberton M."/>
            <person name="Min H."/>
            <person name="Sherman L.A."/>
            <person name="Pakrasi H.B."/>
        </authorList>
    </citation>
    <scope>NUCLEOTIDE SEQUENCE [LARGE SCALE GENOMIC DNA]</scope>
    <source>
        <strain evidence="3">PCC 7822</strain>
    </source>
</reference>
<dbReference type="AlphaFoldDB" id="E0UII6"/>
<evidence type="ECO:0000256" key="1">
    <source>
        <dbReference type="SAM" id="MobiDB-lite"/>
    </source>
</evidence>
<accession>E0UII6</accession>
<dbReference type="KEGG" id="cyj:Cyan7822_0129"/>
<organism evidence="2 3">
    <name type="scientific">Gloeothece verrucosa (strain PCC 7822)</name>
    <name type="common">Cyanothece sp. (strain PCC 7822)</name>
    <dbReference type="NCBI Taxonomy" id="497965"/>
    <lineage>
        <taxon>Bacteria</taxon>
        <taxon>Bacillati</taxon>
        <taxon>Cyanobacteriota</taxon>
        <taxon>Cyanophyceae</taxon>
        <taxon>Oscillatoriophycideae</taxon>
        <taxon>Chroococcales</taxon>
        <taxon>Aphanothecaceae</taxon>
        <taxon>Gloeothece</taxon>
        <taxon>Gloeothece verrucosa</taxon>
    </lineage>
</organism>
<dbReference type="Proteomes" id="UP000008206">
    <property type="component" value="Chromosome"/>
</dbReference>
<keyword evidence="3" id="KW-1185">Reference proteome</keyword>
<feature type="compositionally biased region" description="Basic residues" evidence="1">
    <location>
        <begin position="204"/>
        <end position="215"/>
    </location>
</feature>
<evidence type="ECO:0000313" key="3">
    <source>
        <dbReference type="Proteomes" id="UP000008206"/>
    </source>
</evidence>
<dbReference type="HOGENOM" id="CLU_1265983_0_0_3"/>
<protein>
    <submittedName>
        <fullName evidence="2">Uncharacterized protein</fullName>
    </submittedName>
</protein>
<sequence>MARTSSVTHFVAVSDLSKSLSEQEGILIEVEGKGGNNPQNRAKALEIVHRMWEQGEIEADQFPDGLTLENLVFVPPDSPQLQAPKAPKKAAKIPPIIQGAQEIIELTRLQLEIQEIAEEAEPYLPIIKAVLEKNRPLTAKEKELVKDKKYPKTLERLGTAIATQENYRANSSGYANLILNAIAWQLNKGLKEPSKTTKPETKRRPQTRVRKPKTE</sequence>
<name>E0UII6_GLOV7</name>
<dbReference type="EMBL" id="CP002198">
    <property type="protein sequence ID" value="ADN12180.1"/>
    <property type="molecule type" value="Genomic_DNA"/>
</dbReference>
<dbReference type="eggNOG" id="ENOG5030EP6">
    <property type="taxonomic scope" value="Bacteria"/>
</dbReference>
<feature type="region of interest" description="Disordered" evidence="1">
    <location>
        <begin position="189"/>
        <end position="215"/>
    </location>
</feature>
<dbReference type="STRING" id="497965.Cyan7822_0129"/>